<feature type="compositionally biased region" description="Basic and acidic residues" evidence="1">
    <location>
        <begin position="168"/>
        <end position="182"/>
    </location>
</feature>
<feature type="compositionally biased region" description="Acidic residues" evidence="1">
    <location>
        <begin position="617"/>
        <end position="637"/>
    </location>
</feature>
<feature type="region of interest" description="Disordered" evidence="1">
    <location>
        <begin position="59"/>
        <end position="101"/>
    </location>
</feature>
<feature type="compositionally biased region" description="Acidic residues" evidence="1">
    <location>
        <begin position="149"/>
        <end position="167"/>
    </location>
</feature>
<keyword evidence="3" id="KW-1185">Reference proteome</keyword>
<proteinExistence type="predicted"/>
<organism evidence="2 3">
    <name type="scientific">Favolaschia claudopus</name>
    <dbReference type="NCBI Taxonomy" id="2862362"/>
    <lineage>
        <taxon>Eukaryota</taxon>
        <taxon>Fungi</taxon>
        <taxon>Dikarya</taxon>
        <taxon>Basidiomycota</taxon>
        <taxon>Agaricomycotina</taxon>
        <taxon>Agaricomycetes</taxon>
        <taxon>Agaricomycetidae</taxon>
        <taxon>Agaricales</taxon>
        <taxon>Marasmiineae</taxon>
        <taxon>Mycenaceae</taxon>
        <taxon>Favolaschia</taxon>
    </lineage>
</organism>
<comment type="caution">
    <text evidence="2">The sequence shown here is derived from an EMBL/GenBank/DDBJ whole genome shotgun (WGS) entry which is preliminary data.</text>
</comment>
<feature type="compositionally biased region" description="Basic and acidic residues" evidence="1">
    <location>
        <begin position="572"/>
        <end position="587"/>
    </location>
</feature>
<evidence type="ECO:0000313" key="2">
    <source>
        <dbReference type="EMBL" id="KAK6981744.1"/>
    </source>
</evidence>
<evidence type="ECO:0000313" key="3">
    <source>
        <dbReference type="Proteomes" id="UP001362999"/>
    </source>
</evidence>
<feature type="compositionally biased region" description="Basic and acidic residues" evidence="1">
    <location>
        <begin position="603"/>
        <end position="616"/>
    </location>
</feature>
<dbReference type="EMBL" id="JAWWNJ010000148">
    <property type="protein sequence ID" value="KAK6981744.1"/>
    <property type="molecule type" value="Genomic_DNA"/>
</dbReference>
<feature type="region of interest" description="Disordered" evidence="1">
    <location>
        <begin position="114"/>
        <end position="186"/>
    </location>
</feature>
<feature type="compositionally biased region" description="Low complexity" evidence="1">
    <location>
        <begin position="555"/>
        <end position="566"/>
    </location>
</feature>
<reference evidence="2 3" key="1">
    <citation type="journal article" date="2024" name="J Genomics">
        <title>Draft genome sequencing and assembly of Favolaschia claudopus CIRM-BRFM 2984 isolated from oak limbs.</title>
        <authorList>
            <person name="Navarro D."/>
            <person name="Drula E."/>
            <person name="Chaduli D."/>
            <person name="Cazenave R."/>
            <person name="Ahrendt S."/>
            <person name="Wang J."/>
            <person name="Lipzen A."/>
            <person name="Daum C."/>
            <person name="Barry K."/>
            <person name="Grigoriev I.V."/>
            <person name="Favel A."/>
            <person name="Rosso M.N."/>
            <person name="Martin F."/>
        </authorList>
    </citation>
    <scope>NUCLEOTIDE SEQUENCE [LARGE SCALE GENOMIC DNA]</scope>
    <source>
        <strain evidence="2 3">CIRM-BRFM 2984</strain>
    </source>
</reference>
<dbReference type="Proteomes" id="UP001362999">
    <property type="component" value="Unassembled WGS sequence"/>
</dbReference>
<sequence length="637" mass="69362">MSSVLAPSGETFTGNIKFDRPTLERLCAALQLKVSGKANKKPVKDDFLAAAKAAAFSTGKNGLKDPRFSGLVEGGRGGGRVRNSAHKASEDQAEQSKLGDTAITGANLKLKKMEITTDPAGQTRPLNSGDKPAAKGHSFSSPLTQSEDLPQDDNDDDEEEEQESSSNEDDHQSDEGESDKPKGKQGTVVNKVFLKITNSADPSADIIETFVPDMNIVKTTTTNGRVRHETDLRDLLATALQSDDTSPVKSLSSSFLSDHITEYELEDLPSKILRPGFSAVNSKLLVGKVQEFVLPAEPGEGETEGGREGYESMDSRGNTVALDLDEERGFFRCSVFSQPSSKSTAQSSGPSAAAVSVPVTSLTGAGSDRPQEIANARKTVMLQPTYRPLPATEQSLKFIRVLGCQLNLLESEVVTNKKAQNVVDNFRVIDGYFVKFAPFSYKRQGYVCRSDYEGTPLLESEVPNWRDHCDQTFTKDQVIKAVKLGKSSTNEVHGLVNKGLKLKHPVAKYLELGGTDSTDSEIEGLEDTYANMDYGVFKSLLEDLFEDANSHKPQVANKAKAKAAATVKKRTRDSGEGSGKGEGETHKDKRRKKSKKGSAVEQMRMRLLELEKKLEEMDGIEDNEEVTSDNMDDDSDN</sequence>
<name>A0AAV9ZIJ7_9AGAR</name>
<feature type="region of interest" description="Disordered" evidence="1">
    <location>
        <begin position="552"/>
        <end position="637"/>
    </location>
</feature>
<gene>
    <name evidence="2" type="ORF">R3P38DRAFT_3233873</name>
</gene>
<protein>
    <submittedName>
        <fullName evidence="2">Uncharacterized protein</fullName>
    </submittedName>
</protein>
<evidence type="ECO:0000256" key="1">
    <source>
        <dbReference type="SAM" id="MobiDB-lite"/>
    </source>
</evidence>
<accession>A0AAV9ZIJ7</accession>
<dbReference type="AlphaFoldDB" id="A0AAV9ZIJ7"/>